<dbReference type="RefSeq" id="WP_152157458.1">
    <property type="nucleotide sequence ID" value="NZ_WEHX01000003.1"/>
</dbReference>
<feature type="binding site" evidence="7">
    <location>
        <position position="91"/>
    </location>
    <ligand>
        <name>Mg(2+)</name>
        <dbReference type="ChEBI" id="CHEBI:18420"/>
        <label>1</label>
        <note>catalytic</note>
    </ligand>
</feature>
<evidence type="ECO:0000256" key="6">
    <source>
        <dbReference type="ARBA" id="ARBA00022842"/>
    </source>
</evidence>
<comment type="catalytic activity">
    <reaction evidence="1 8">
        <text>a myo-inositol phosphate + H2O = myo-inositol + phosphate</text>
        <dbReference type="Rhea" id="RHEA:24056"/>
        <dbReference type="ChEBI" id="CHEBI:15377"/>
        <dbReference type="ChEBI" id="CHEBI:17268"/>
        <dbReference type="ChEBI" id="CHEBI:43474"/>
        <dbReference type="ChEBI" id="CHEBI:84139"/>
        <dbReference type="EC" id="3.1.3.25"/>
    </reaction>
</comment>
<dbReference type="GO" id="GO:0046854">
    <property type="term" value="P:phosphatidylinositol phosphate biosynthetic process"/>
    <property type="evidence" value="ECO:0007669"/>
    <property type="project" value="InterPro"/>
</dbReference>
<accession>A0A6I1EZ20</accession>
<evidence type="ECO:0000256" key="2">
    <source>
        <dbReference type="ARBA" id="ARBA00001946"/>
    </source>
</evidence>
<keyword evidence="6 7" id="KW-0460">Magnesium</keyword>
<dbReference type="Proteomes" id="UP000430564">
    <property type="component" value="Unassembled WGS sequence"/>
</dbReference>
<dbReference type="GO" id="GO:0006020">
    <property type="term" value="P:inositol metabolic process"/>
    <property type="evidence" value="ECO:0007669"/>
    <property type="project" value="TreeGrafter"/>
</dbReference>
<dbReference type="PANTHER" id="PTHR20854:SF4">
    <property type="entry name" value="INOSITOL-1-MONOPHOSPHATASE-RELATED"/>
    <property type="match status" value="1"/>
</dbReference>
<evidence type="ECO:0000256" key="9">
    <source>
        <dbReference type="SAM" id="MobiDB-lite"/>
    </source>
</evidence>
<dbReference type="Pfam" id="PF00459">
    <property type="entry name" value="Inositol_P"/>
    <property type="match status" value="1"/>
</dbReference>
<comment type="cofactor">
    <cofactor evidence="2 7 8">
        <name>Mg(2+)</name>
        <dbReference type="ChEBI" id="CHEBI:18420"/>
    </cofactor>
</comment>
<evidence type="ECO:0000256" key="4">
    <source>
        <dbReference type="ARBA" id="ARBA00022723"/>
    </source>
</evidence>
<proteinExistence type="inferred from homology"/>
<feature type="compositionally biased region" description="Basic residues" evidence="9">
    <location>
        <begin position="283"/>
        <end position="293"/>
    </location>
</feature>
<evidence type="ECO:0000256" key="3">
    <source>
        <dbReference type="ARBA" id="ARBA00009759"/>
    </source>
</evidence>
<feature type="binding site" evidence="7">
    <location>
        <position position="219"/>
    </location>
    <ligand>
        <name>Mg(2+)</name>
        <dbReference type="ChEBI" id="CHEBI:18420"/>
        <label>1</label>
        <note>catalytic</note>
    </ligand>
</feature>
<dbReference type="GO" id="GO:0007165">
    <property type="term" value="P:signal transduction"/>
    <property type="evidence" value="ECO:0007669"/>
    <property type="project" value="TreeGrafter"/>
</dbReference>
<organism evidence="10 11">
    <name type="scientific">Sutterella seckii</name>
    <dbReference type="NCBI Taxonomy" id="1944635"/>
    <lineage>
        <taxon>Bacteria</taxon>
        <taxon>Pseudomonadati</taxon>
        <taxon>Pseudomonadota</taxon>
        <taxon>Betaproteobacteria</taxon>
        <taxon>Burkholderiales</taxon>
        <taxon>Sutterellaceae</taxon>
        <taxon>Sutterella</taxon>
    </lineage>
</organism>
<evidence type="ECO:0000313" key="11">
    <source>
        <dbReference type="Proteomes" id="UP000430564"/>
    </source>
</evidence>
<dbReference type="EC" id="3.1.3.25" evidence="8"/>
<dbReference type="Gene3D" id="3.30.540.10">
    <property type="entry name" value="Fructose-1,6-Bisphosphatase, subunit A, domain 1"/>
    <property type="match status" value="1"/>
</dbReference>
<dbReference type="FunFam" id="3.30.540.10:FF:000003">
    <property type="entry name" value="Inositol-1-monophosphatase"/>
    <property type="match status" value="1"/>
</dbReference>
<reference evidence="10 11" key="1">
    <citation type="submission" date="2019-10" db="EMBL/GenBank/DDBJ databases">
        <title>Genome diversity of Sutterella seckii.</title>
        <authorList>
            <person name="Chaplin A.V."/>
            <person name="Sokolova S.R."/>
            <person name="Mosin K.A."/>
            <person name="Ivanova E.L."/>
            <person name="Kochetkova T.O."/>
            <person name="Goltsov A.Y."/>
            <person name="Trofimov D.Y."/>
            <person name="Efimov B.A."/>
        </authorList>
    </citation>
    <scope>NUCLEOTIDE SEQUENCE [LARGE SCALE GENOMIC DNA]</scope>
    <source>
        <strain evidence="10 11">ASD393</strain>
    </source>
</reference>
<protein>
    <recommendedName>
        <fullName evidence="8">Inositol-1-monophosphatase</fullName>
        <ecNumber evidence="8">3.1.3.25</ecNumber>
    </recommendedName>
</protein>
<evidence type="ECO:0000256" key="5">
    <source>
        <dbReference type="ARBA" id="ARBA00022801"/>
    </source>
</evidence>
<keyword evidence="4 7" id="KW-0479">Metal-binding</keyword>
<feature type="region of interest" description="Disordered" evidence="9">
    <location>
        <begin position="271"/>
        <end position="293"/>
    </location>
</feature>
<feature type="compositionally biased region" description="Basic and acidic residues" evidence="9">
    <location>
        <begin position="271"/>
        <end position="282"/>
    </location>
</feature>
<dbReference type="OrthoDB" id="9785695at2"/>
<comment type="similarity">
    <text evidence="3 8">Belongs to the inositol monophosphatase superfamily.</text>
</comment>
<dbReference type="InterPro" id="IPR000760">
    <property type="entry name" value="Inositol_monophosphatase-like"/>
</dbReference>
<dbReference type="InterPro" id="IPR022337">
    <property type="entry name" value="Inositol_monophosphatase_SuhB"/>
</dbReference>
<evidence type="ECO:0000256" key="1">
    <source>
        <dbReference type="ARBA" id="ARBA00001033"/>
    </source>
</evidence>
<dbReference type="SUPFAM" id="SSF56655">
    <property type="entry name" value="Carbohydrate phosphatase"/>
    <property type="match status" value="1"/>
</dbReference>
<gene>
    <name evidence="10" type="ORF">GBM95_01410</name>
</gene>
<dbReference type="PANTHER" id="PTHR20854">
    <property type="entry name" value="INOSITOL MONOPHOSPHATASE"/>
    <property type="match status" value="1"/>
</dbReference>
<dbReference type="PROSITE" id="PS00630">
    <property type="entry name" value="IMP_2"/>
    <property type="match status" value="1"/>
</dbReference>
<dbReference type="AlphaFoldDB" id="A0A6I1EZ20"/>
<sequence length="293" mass="31833">MPTPTSSLQAFVATATKAARMAAREINRAAEDRDLLEISDKAANDFVTSADKAAEAVIIRELMSAYPHHAVLSEEAGRTGDSKSDYLWIIDPIDGTTNFIHGLPQYCVSIALTFRGEPIVAVIYDVAKNELFTAAKGQGAKLDDRRIRVSETDEMRRSLIGTGFPFRRGCDFDGYLAGFRRVAERSAGIRRPGSAALDLAWVACGRYDGFWELKLNPWDICAGGLLVLEAGGLITDLEGGENWLESGNVCAGNPKIFAQLLPLVGTIKTEPEENAAKPEAKAPRRTLSTKKSE</sequence>
<dbReference type="InterPro" id="IPR033942">
    <property type="entry name" value="IMPase"/>
</dbReference>
<evidence type="ECO:0000313" key="10">
    <source>
        <dbReference type="EMBL" id="KAB7662980.1"/>
    </source>
</evidence>
<evidence type="ECO:0000256" key="7">
    <source>
        <dbReference type="PIRSR" id="PIRSR600760-2"/>
    </source>
</evidence>
<feature type="binding site" evidence="7">
    <location>
        <position position="74"/>
    </location>
    <ligand>
        <name>Mg(2+)</name>
        <dbReference type="ChEBI" id="CHEBI:18420"/>
        <label>1</label>
        <note>catalytic</note>
    </ligand>
</feature>
<dbReference type="Gene3D" id="3.40.190.80">
    <property type="match status" value="1"/>
</dbReference>
<dbReference type="GO" id="GO:0046872">
    <property type="term" value="F:metal ion binding"/>
    <property type="evidence" value="ECO:0007669"/>
    <property type="project" value="UniProtKB-KW"/>
</dbReference>
<evidence type="ECO:0000256" key="8">
    <source>
        <dbReference type="RuleBase" id="RU364068"/>
    </source>
</evidence>
<dbReference type="GO" id="GO:0008934">
    <property type="term" value="F:inositol monophosphate 1-phosphatase activity"/>
    <property type="evidence" value="ECO:0007669"/>
    <property type="project" value="InterPro"/>
</dbReference>
<dbReference type="EMBL" id="WEHX01000003">
    <property type="protein sequence ID" value="KAB7662980.1"/>
    <property type="molecule type" value="Genomic_DNA"/>
</dbReference>
<dbReference type="PROSITE" id="PS00629">
    <property type="entry name" value="IMP_1"/>
    <property type="match status" value="1"/>
</dbReference>
<name>A0A6I1EZ20_9BURK</name>
<dbReference type="InterPro" id="IPR020583">
    <property type="entry name" value="Inositol_monoP_metal-BS"/>
</dbReference>
<feature type="binding site" evidence="7">
    <location>
        <position position="94"/>
    </location>
    <ligand>
        <name>Mg(2+)</name>
        <dbReference type="ChEBI" id="CHEBI:18420"/>
        <label>1</label>
        <note>catalytic</note>
    </ligand>
</feature>
<keyword evidence="5 8" id="KW-0378">Hydrolase</keyword>
<dbReference type="PRINTS" id="PR00377">
    <property type="entry name" value="IMPHPHTASES"/>
</dbReference>
<dbReference type="CDD" id="cd01639">
    <property type="entry name" value="IMPase"/>
    <property type="match status" value="1"/>
</dbReference>
<dbReference type="InterPro" id="IPR020550">
    <property type="entry name" value="Inositol_monophosphatase_CS"/>
</dbReference>
<feature type="binding site" evidence="7">
    <location>
        <position position="93"/>
    </location>
    <ligand>
        <name>Mg(2+)</name>
        <dbReference type="ChEBI" id="CHEBI:18420"/>
        <label>2</label>
    </ligand>
</feature>
<comment type="caution">
    <text evidence="10">The sequence shown here is derived from an EMBL/GenBank/DDBJ whole genome shotgun (WGS) entry which is preliminary data.</text>
</comment>
<dbReference type="PRINTS" id="PR01959">
    <property type="entry name" value="SBIMPHPHTASE"/>
</dbReference>